<gene>
    <name evidence="1" type="ORF">PILCRDRAFT_14869</name>
</gene>
<organism evidence="1 2">
    <name type="scientific">Piloderma croceum (strain F 1598)</name>
    <dbReference type="NCBI Taxonomy" id="765440"/>
    <lineage>
        <taxon>Eukaryota</taxon>
        <taxon>Fungi</taxon>
        <taxon>Dikarya</taxon>
        <taxon>Basidiomycota</taxon>
        <taxon>Agaricomycotina</taxon>
        <taxon>Agaricomycetes</taxon>
        <taxon>Agaricomycetidae</taxon>
        <taxon>Atheliales</taxon>
        <taxon>Atheliaceae</taxon>
        <taxon>Piloderma</taxon>
    </lineage>
</organism>
<dbReference type="AlphaFoldDB" id="A0A0C3EMQ5"/>
<dbReference type="InParanoid" id="A0A0C3EMQ5"/>
<reference evidence="2" key="2">
    <citation type="submission" date="2015-01" db="EMBL/GenBank/DDBJ databases">
        <title>Evolutionary Origins and Diversification of the Mycorrhizal Mutualists.</title>
        <authorList>
            <consortium name="DOE Joint Genome Institute"/>
            <consortium name="Mycorrhizal Genomics Consortium"/>
            <person name="Kohler A."/>
            <person name="Kuo A."/>
            <person name="Nagy L.G."/>
            <person name="Floudas D."/>
            <person name="Copeland A."/>
            <person name="Barry K.W."/>
            <person name="Cichocki N."/>
            <person name="Veneault-Fourrey C."/>
            <person name="LaButti K."/>
            <person name="Lindquist E.A."/>
            <person name="Lipzen A."/>
            <person name="Lundell T."/>
            <person name="Morin E."/>
            <person name="Murat C."/>
            <person name="Riley R."/>
            <person name="Ohm R."/>
            <person name="Sun H."/>
            <person name="Tunlid A."/>
            <person name="Henrissat B."/>
            <person name="Grigoriev I.V."/>
            <person name="Hibbett D.S."/>
            <person name="Martin F."/>
        </authorList>
    </citation>
    <scope>NUCLEOTIDE SEQUENCE [LARGE SCALE GENOMIC DNA]</scope>
    <source>
        <strain evidence="2">F 1598</strain>
    </source>
</reference>
<dbReference type="EMBL" id="KN833071">
    <property type="protein sequence ID" value="KIM73880.1"/>
    <property type="molecule type" value="Genomic_DNA"/>
</dbReference>
<reference evidence="1 2" key="1">
    <citation type="submission" date="2014-04" db="EMBL/GenBank/DDBJ databases">
        <authorList>
            <consortium name="DOE Joint Genome Institute"/>
            <person name="Kuo A."/>
            <person name="Tarkka M."/>
            <person name="Buscot F."/>
            <person name="Kohler A."/>
            <person name="Nagy L.G."/>
            <person name="Floudas D."/>
            <person name="Copeland A."/>
            <person name="Barry K.W."/>
            <person name="Cichocki N."/>
            <person name="Veneault-Fourrey C."/>
            <person name="LaButti K."/>
            <person name="Lindquist E.A."/>
            <person name="Lipzen A."/>
            <person name="Lundell T."/>
            <person name="Morin E."/>
            <person name="Murat C."/>
            <person name="Sun H."/>
            <person name="Tunlid A."/>
            <person name="Henrissat B."/>
            <person name="Grigoriev I.V."/>
            <person name="Hibbett D.S."/>
            <person name="Martin F."/>
            <person name="Nordberg H.P."/>
            <person name="Cantor M.N."/>
            <person name="Hua S.X."/>
        </authorList>
    </citation>
    <scope>NUCLEOTIDE SEQUENCE [LARGE SCALE GENOMIC DNA]</scope>
    <source>
        <strain evidence="1 2">F 1598</strain>
    </source>
</reference>
<name>A0A0C3EMQ5_PILCF</name>
<keyword evidence="2" id="KW-1185">Reference proteome</keyword>
<proteinExistence type="predicted"/>
<accession>A0A0C3EMQ5</accession>
<dbReference type="Proteomes" id="UP000054166">
    <property type="component" value="Unassembled WGS sequence"/>
</dbReference>
<dbReference type="HOGENOM" id="CLU_2062370_0_0_1"/>
<evidence type="ECO:0000313" key="1">
    <source>
        <dbReference type="EMBL" id="KIM73880.1"/>
    </source>
</evidence>
<evidence type="ECO:0000313" key="2">
    <source>
        <dbReference type="Proteomes" id="UP000054166"/>
    </source>
</evidence>
<sequence>MSTERPKRRKKLKATSTAIRFELDPDDLLKDVALAQYISISSDGRRIYRHTEEFAAPPIHNYLYPIDETNLEVDNDWAYDGLIEDEKDKEGPTDTVNKRRVRRYLSSVSIVDFFCNGKM</sequence>
<protein>
    <submittedName>
        <fullName evidence="1">Uncharacterized protein</fullName>
    </submittedName>
</protein>